<feature type="transmembrane region" description="Helical" evidence="1">
    <location>
        <begin position="7"/>
        <end position="24"/>
    </location>
</feature>
<keyword evidence="1" id="KW-1133">Transmembrane helix</keyword>
<dbReference type="PROSITE" id="PS51257">
    <property type="entry name" value="PROKAR_LIPOPROTEIN"/>
    <property type="match status" value="1"/>
</dbReference>
<dbReference type="AlphaFoldDB" id="A0A6J6CAE5"/>
<organism evidence="2">
    <name type="scientific">freshwater metagenome</name>
    <dbReference type="NCBI Taxonomy" id="449393"/>
    <lineage>
        <taxon>unclassified sequences</taxon>
        <taxon>metagenomes</taxon>
        <taxon>ecological metagenomes</taxon>
    </lineage>
</organism>
<keyword evidence="1" id="KW-0812">Transmembrane</keyword>
<feature type="transmembrane region" description="Helical" evidence="1">
    <location>
        <begin position="30"/>
        <end position="47"/>
    </location>
</feature>
<feature type="transmembrane region" description="Helical" evidence="1">
    <location>
        <begin position="59"/>
        <end position="77"/>
    </location>
</feature>
<sequence>MRRVPENLFGLAAGVLIGGCGVLVHNFSLGWFPLGLLVGLLGGFSASKILGVRFGRRSIRFWFLLGWSAATLRAATFGNGEELLVMSNGTGNTFLALGFLLMVASIGSRL</sequence>
<protein>
    <submittedName>
        <fullName evidence="2">Unannotated protein</fullName>
    </submittedName>
</protein>
<evidence type="ECO:0000313" key="2">
    <source>
        <dbReference type="EMBL" id="CAB4548246.1"/>
    </source>
</evidence>
<evidence type="ECO:0000256" key="1">
    <source>
        <dbReference type="SAM" id="Phobius"/>
    </source>
</evidence>
<feature type="transmembrane region" description="Helical" evidence="1">
    <location>
        <begin position="89"/>
        <end position="107"/>
    </location>
</feature>
<gene>
    <name evidence="2" type="ORF">UFOPK1506_00264</name>
</gene>
<proteinExistence type="predicted"/>
<accession>A0A6J6CAE5</accession>
<name>A0A6J6CAE5_9ZZZZ</name>
<keyword evidence="1" id="KW-0472">Membrane</keyword>
<dbReference type="EMBL" id="CAEZSV010000029">
    <property type="protein sequence ID" value="CAB4548246.1"/>
    <property type="molecule type" value="Genomic_DNA"/>
</dbReference>
<reference evidence="2" key="1">
    <citation type="submission" date="2020-05" db="EMBL/GenBank/DDBJ databases">
        <authorList>
            <person name="Chiriac C."/>
            <person name="Salcher M."/>
            <person name="Ghai R."/>
            <person name="Kavagutti S V."/>
        </authorList>
    </citation>
    <scope>NUCLEOTIDE SEQUENCE</scope>
</reference>